<dbReference type="Proteomes" id="UP000887116">
    <property type="component" value="Unassembled WGS sequence"/>
</dbReference>
<protein>
    <submittedName>
        <fullName evidence="2">Uncharacterized protein</fullName>
    </submittedName>
</protein>
<gene>
    <name evidence="2" type="primary">NCL1_47773</name>
    <name evidence="2" type="ORF">TNCT_472661</name>
</gene>
<reference evidence="2" key="1">
    <citation type="submission" date="2020-07" db="EMBL/GenBank/DDBJ databases">
        <title>Multicomponent nature underlies the extraordinary mechanical properties of spider dragline silk.</title>
        <authorList>
            <person name="Kono N."/>
            <person name="Nakamura H."/>
            <person name="Mori M."/>
            <person name="Yoshida Y."/>
            <person name="Ohtoshi R."/>
            <person name="Malay A.D."/>
            <person name="Moran D.A.P."/>
            <person name="Tomita M."/>
            <person name="Numata K."/>
            <person name="Arakawa K."/>
        </authorList>
    </citation>
    <scope>NUCLEOTIDE SEQUENCE</scope>
</reference>
<organism evidence="2 3">
    <name type="scientific">Trichonephila clavata</name>
    <name type="common">Joro spider</name>
    <name type="synonym">Nephila clavata</name>
    <dbReference type="NCBI Taxonomy" id="2740835"/>
    <lineage>
        <taxon>Eukaryota</taxon>
        <taxon>Metazoa</taxon>
        <taxon>Ecdysozoa</taxon>
        <taxon>Arthropoda</taxon>
        <taxon>Chelicerata</taxon>
        <taxon>Arachnida</taxon>
        <taxon>Araneae</taxon>
        <taxon>Araneomorphae</taxon>
        <taxon>Entelegynae</taxon>
        <taxon>Araneoidea</taxon>
        <taxon>Nephilidae</taxon>
        <taxon>Trichonephila</taxon>
    </lineage>
</organism>
<evidence type="ECO:0000256" key="1">
    <source>
        <dbReference type="SAM" id="MobiDB-lite"/>
    </source>
</evidence>
<evidence type="ECO:0000313" key="2">
    <source>
        <dbReference type="EMBL" id="GFQ78973.1"/>
    </source>
</evidence>
<dbReference type="EMBL" id="BMAO01002191">
    <property type="protein sequence ID" value="GFQ78973.1"/>
    <property type="molecule type" value="Genomic_DNA"/>
</dbReference>
<feature type="region of interest" description="Disordered" evidence="1">
    <location>
        <begin position="233"/>
        <end position="261"/>
    </location>
</feature>
<proteinExistence type="predicted"/>
<keyword evidence="3" id="KW-1185">Reference proteome</keyword>
<feature type="compositionally biased region" description="Basic and acidic residues" evidence="1">
    <location>
        <begin position="233"/>
        <end position="242"/>
    </location>
</feature>
<sequence>MASDPIFQHLIQELFPYSYGNASHSSLIISQKLTPKRLLTKNLFDLMVEAFAVLEIVTHETFSAYLGIYRTAMKQSAESYVYSTMCICWMKQQVVPDIYDRFLSTIVLVRYTTEKLFSTNGKKFYKLTSQILTVLFENTLREDFMKRGGWENLGKHILNKKYREHFNEYARYDFISHLIPEDLKLKKSLLVTSTTGLSENIPCEWINDLTLKVMSSVSTSLLKEINSPKLDKEKTVSKEIEGSRSTNTLEDSEMPPSSKTHNQLCVSRIDHLEKKVKELISIFELLESLS</sequence>
<feature type="compositionally biased region" description="Polar residues" evidence="1">
    <location>
        <begin position="243"/>
        <end position="261"/>
    </location>
</feature>
<name>A0A8X6GBP1_TRICU</name>
<dbReference type="AlphaFoldDB" id="A0A8X6GBP1"/>
<evidence type="ECO:0000313" key="3">
    <source>
        <dbReference type="Proteomes" id="UP000887116"/>
    </source>
</evidence>
<comment type="caution">
    <text evidence="2">The sequence shown here is derived from an EMBL/GenBank/DDBJ whole genome shotgun (WGS) entry which is preliminary data.</text>
</comment>
<accession>A0A8X6GBP1</accession>